<dbReference type="EMBL" id="BLXT01002928">
    <property type="protein sequence ID" value="GFN98956.1"/>
    <property type="molecule type" value="Genomic_DNA"/>
</dbReference>
<reference evidence="4 5" key="1">
    <citation type="journal article" date="2021" name="Elife">
        <title>Chloroplast acquisition without the gene transfer in kleptoplastic sea slugs, Plakobranchus ocellatus.</title>
        <authorList>
            <person name="Maeda T."/>
            <person name="Takahashi S."/>
            <person name="Yoshida T."/>
            <person name="Shimamura S."/>
            <person name="Takaki Y."/>
            <person name="Nagai Y."/>
            <person name="Toyoda A."/>
            <person name="Suzuki Y."/>
            <person name="Arimoto A."/>
            <person name="Ishii H."/>
            <person name="Satoh N."/>
            <person name="Nishiyama T."/>
            <person name="Hasebe M."/>
            <person name="Maruyama T."/>
            <person name="Minagawa J."/>
            <person name="Obokata J."/>
            <person name="Shigenobu S."/>
        </authorList>
    </citation>
    <scope>NUCLEOTIDE SEQUENCE [LARGE SCALE GENOMIC DNA]</scope>
</reference>
<dbReference type="SMART" id="SM00320">
    <property type="entry name" value="WD40"/>
    <property type="match status" value="3"/>
</dbReference>
<dbReference type="SUPFAM" id="SSF50978">
    <property type="entry name" value="WD40 repeat-like"/>
    <property type="match status" value="1"/>
</dbReference>
<dbReference type="GO" id="GO:0006261">
    <property type="term" value="P:DNA-templated DNA replication"/>
    <property type="evidence" value="ECO:0007669"/>
    <property type="project" value="TreeGrafter"/>
</dbReference>
<dbReference type="GO" id="GO:0000278">
    <property type="term" value="P:mitotic cell cycle"/>
    <property type="evidence" value="ECO:0007669"/>
    <property type="project" value="TreeGrafter"/>
</dbReference>
<keyword evidence="4" id="KW-0238">DNA-binding</keyword>
<dbReference type="GO" id="GO:0003682">
    <property type="term" value="F:chromatin binding"/>
    <property type="evidence" value="ECO:0007669"/>
    <property type="project" value="TreeGrafter"/>
</dbReference>
<dbReference type="Pfam" id="PF24817">
    <property type="entry name" value="WD40_WDHD1_1st"/>
    <property type="match status" value="1"/>
</dbReference>
<dbReference type="InterPro" id="IPR015943">
    <property type="entry name" value="WD40/YVTN_repeat-like_dom_sf"/>
</dbReference>
<evidence type="ECO:0000313" key="5">
    <source>
        <dbReference type="Proteomes" id="UP000735302"/>
    </source>
</evidence>
<evidence type="ECO:0000259" key="1">
    <source>
        <dbReference type="Pfam" id="PF12341"/>
    </source>
</evidence>
<gene>
    <name evidence="4" type="ORF">PoB_002546200</name>
</gene>
<dbReference type="InterPro" id="IPR036322">
    <property type="entry name" value="WD40_repeat_dom_sf"/>
</dbReference>
<evidence type="ECO:0000259" key="2">
    <source>
        <dbReference type="Pfam" id="PF12894"/>
    </source>
</evidence>
<dbReference type="PANTHER" id="PTHR19932">
    <property type="entry name" value="WD REPEAT AND HMG-BOX DNA BINDING PROTEIN"/>
    <property type="match status" value="1"/>
</dbReference>
<dbReference type="InterPro" id="IPR057646">
    <property type="entry name" value="WD40_WDHD1_1st"/>
</dbReference>
<dbReference type="Gene3D" id="2.130.10.10">
    <property type="entry name" value="YVTN repeat-like/Quinoprotein amine dehydrogenase"/>
    <property type="match status" value="2"/>
</dbReference>
<keyword evidence="5" id="KW-1185">Reference proteome</keyword>
<dbReference type="Pfam" id="PF12894">
    <property type="entry name" value="ANAPC4_WD40"/>
    <property type="match status" value="1"/>
</dbReference>
<proteinExistence type="predicted"/>
<sequence>MKPLKLAHRDGHTDVCYDSTGCFILTGGSNGKVCIWEGRDDTDTTTVGVGEKVYAVAFQGGRFFAATDDNAIHIHTFPDGVSDGLVTRFTSPCRCFCISEDGSLVIAGSDDFKIKVISMEENECICLYSDHQAPVLSISLDPIKEFAFLLVPVKHEIHILLRSSWEVVKKIQHPDVTEVINTIIMSVNGKYIAFGCINGDMGIFDWQNTTLVDKHSHPKRLTITSMAWNPLNVNEVAFCDNTKTKSAESTGTTAFDDADDDILASAGGDTNTEGADLDAIDKFLDGDEDENSIDIGSIKRSLLFEENENEDTASVTSSKVEATRPVQQVPAAPTLPPVQAPFQPGSTPEHLSNRFMVWNSVGIIRQYVSDDENTIDVEFHDSSTHHALHIDNKNDFVMADLSSKAVLLASHSLHDTPSKLLCMHFGSWDNHKEWSYDMPEGENIQAITVSDTWAAVVTSTRTVRIFSIGGLQRQVFTLPGDVVAVASQRDRLLVVYHRGISTVPGDQCLGIQLYKLGRGSALKIVINGEALAMSPASKLAWVG</sequence>
<feature type="domain" description="Anaphase-promoting complex subunit 4-like WD40" evidence="2">
    <location>
        <begin position="159"/>
        <end position="229"/>
    </location>
</feature>
<dbReference type="PANTHER" id="PTHR19932:SF10">
    <property type="entry name" value="WD REPEAT AND HMG-BOX DNA-BINDING PROTEIN 1"/>
    <property type="match status" value="1"/>
</dbReference>
<dbReference type="InterPro" id="IPR024977">
    <property type="entry name" value="Apc4-like_WD40_dom"/>
</dbReference>
<feature type="domain" description="WDHD1 first WD40" evidence="3">
    <location>
        <begin position="5"/>
        <end position="146"/>
    </location>
</feature>
<dbReference type="Pfam" id="PF12341">
    <property type="entry name" value="Mcl1_mid"/>
    <property type="match status" value="1"/>
</dbReference>
<organism evidence="4 5">
    <name type="scientific">Plakobranchus ocellatus</name>
    <dbReference type="NCBI Taxonomy" id="259542"/>
    <lineage>
        <taxon>Eukaryota</taxon>
        <taxon>Metazoa</taxon>
        <taxon>Spiralia</taxon>
        <taxon>Lophotrochozoa</taxon>
        <taxon>Mollusca</taxon>
        <taxon>Gastropoda</taxon>
        <taxon>Heterobranchia</taxon>
        <taxon>Euthyneura</taxon>
        <taxon>Panpulmonata</taxon>
        <taxon>Sacoglossa</taxon>
        <taxon>Placobranchoidea</taxon>
        <taxon>Plakobranchidae</taxon>
        <taxon>Plakobranchus</taxon>
    </lineage>
</organism>
<evidence type="ECO:0000313" key="4">
    <source>
        <dbReference type="EMBL" id="GFN98956.1"/>
    </source>
</evidence>
<dbReference type="Proteomes" id="UP000735302">
    <property type="component" value="Unassembled WGS sequence"/>
</dbReference>
<dbReference type="GO" id="GO:0043596">
    <property type="term" value="C:nuclear replication fork"/>
    <property type="evidence" value="ECO:0007669"/>
    <property type="project" value="TreeGrafter"/>
</dbReference>
<dbReference type="GO" id="GO:0006281">
    <property type="term" value="P:DNA repair"/>
    <property type="evidence" value="ECO:0007669"/>
    <property type="project" value="TreeGrafter"/>
</dbReference>
<name>A0AAV3ZV35_9GAST</name>
<dbReference type="InterPro" id="IPR001680">
    <property type="entry name" value="WD40_rpt"/>
</dbReference>
<dbReference type="GO" id="GO:0003677">
    <property type="term" value="F:DNA binding"/>
    <property type="evidence" value="ECO:0007669"/>
    <property type="project" value="UniProtKB-KW"/>
</dbReference>
<dbReference type="SUPFAM" id="SSF101908">
    <property type="entry name" value="Putative isomerase YbhE"/>
    <property type="match status" value="1"/>
</dbReference>
<accession>A0AAV3ZV35</accession>
<dbReference type="InterPro" id="IPR022100">
    <property type="entry name" value="WDHD1/CFT4_beta-prop_2nd"/>
</dbReference>
<protein>
    <submittedName>
        <fullName evidence="4">WD repeat and hmg-box DNA-binding protein 1-like</fullName>
    </submittedName>
</protein>
<feature type="domain" description="WDHD1/CFT4 second beta-propeller" evidence="1">
    <location>
        <begin position="341"/>
        <end position="543"/>
    </location>
</feature>
<dbReference type="AlphaFoldDB" id="A0AAV3ZV35"/>
<comment type="caution">
    <text evidence="4">The sequence shown here is derived from an EMBL/GenBank/DDBJ whole genome shotgun (WGS) entry which is preliminary data.</text>
</comment>
<evidence type="ECO:0000259" key="3">
    <source>
        <dbReference type="Pfam" id="PF24817"/>
    </source>
</evidence>